<dbReference type="Proteomes" id="UP000221165">
    <property type="component" value="Unassembled WGS sequence"/>
</dbReference>
<sequence>MTCIDSWDRDREVSCCEDGRLEGKWDDTPMYIYLD</sequence>
<evidence type="ECO:0000313" key="2">
    <source>
        <dbReference type="Proteomes" id="UP000221165"/>
    </source>
</evidence>
<evidence type="ECO:0000313" key="1">
    <source>
        <dbReference type="EMBL" id="PHJ16876.1"/>
    </source>
</evidence>
<gene>
    <name evidence="1" type="ORF">CSUI_009307</name>
</gene>
<dbReference type="VEuPathDB" id="ToxoDB:CSUI_009307"/>
<proteinExistence type="predicted"/>
<reference evidence="1 2" key="1">
    <citation type="journal article" date="2017" name="Int. J. Parasitol.">
        <title>The genome of the protozoan parasite Cystoisospora suis and a reverse vaccinology approach to identify vaccine candidates.</title>
        <authorList>
            <person name="Palmieri N."/>
            <person name="Shrestha A."/>
            <person name="Ruttkowski B."/>
            <person name="Beck T."/>
            <person name="Vogl C."/>
            <person name="Tomley F."/>
            <person name="Blake D.P."/>
            <person name="Joachim A."/>
        </authorList>
    </citation>
    <scope>NUCLEOTIDE SEQUENCE [LARGE SCALE GENOMIC DNA]</scope>
    <source>
        <strain evidence="1 2">Wien I</strain>
    </source>
</reference>
<comment type="caution">
    <text evidence="1">The sequence shown here is derived from an EMBL/GenBank/DDBJ whole genome shotgun (WGS) entry which is preliminary data.</text>
</comment>
<accession>A0A2C6KKI3</accession>
<protein>
    <submittedName>
        <fullName evidence="1">Uncharacterized protein</fullName>
    </submittedName>
</protein>
<dbReference type="GeneID" id="94432634"/>
<name>A0A2C6KKI3_9APIC</name>
<dbReference type="RefSeq" id="XP_067918601.1">
    <property type="nucleotide sequence ID" value="XM_068069423.1"/>
</dbReference>
<organism evidence="1 2">
    <name type="scientific">Cystoisospora suis</name>
    <dbReference type="NCBI Taxonomy" id="483139"/>
    <lineage>
        <taxon>Eukaryota</taxon>
        <taxon>Sar</taxon>
        <taxon>Alveolata</taxon>
        <taxon>Apicomplexa</taxon>
        <taxon>Conoidasida</taxon>
        <taxon>Coccidia</taxon>
        <taxon>Eucoccidiorida</taxon>
        <taxon>Eimeriorina</taxon>
        <taxon>Sarcocystidae</taxon>
        <taxon>Cystoisospora</taxon>
    </lineage>
</organism>
<dbReference type="EMBL" id="MIGC01005517">
    <property type="protein sequence ID" value="PHJ16876.1"/>
    <property type="molecule type" value="Genomic_DNA"/>
</dbReference>
<dbReference type="AlphaFoldDB" id="A0A2C6KKI3"/>
<keyword evidence="2" id="KW-1185">Reference proteome</keyword>